<dbReference type="SUPFAM" id="SSF52833">
    <property type="entry name" value="Thioredoxin-like"/>
    <property type="match status" value="1"/>
</dbReference>
<accession>A0ABY1KXJ0</accession>
<protein>
    <submittedName>
        <fullName evidence="4">Thioredoxin-related protein</fullName>
    </submittedName>
</protein>
<dbReference type="PANTHER" id="PTHR15337">
    <property type="entry name" value="ANTERIOR GRADIENT PROTEIN-RELATED"/>
    <property type="match status" value="1"/>
</dbReference>
<keyword evidence="5" id="KW-1185">Reference proteome</keyword>
<feature type="domain" description="Thioredoxin" evidence="3">
    <location>
        <begin position="5"/>
        <end position="143"/>
    </location>
</feature>
<feature type="signal peptide" evidence="2">
    <location>
        <begin position="1"/>
        <end position="18"/>
    </location>
</feature>
<evidence type="ECO:0000256" key="1">
    <source>
        <dbReference type="ARBA" id="ARBA00022729"/>
    </source>
</evidence>
<dbReference type="InterPro" id="IPR051099">
    <property type="entry name" value="AGR/TXD"/>
</dbReference>
<feature type="chain" id="PRO_5046878605" evidence="2">
    <location>
        <begin position="19"/>
        <end position="143"/>
    </location>
</feature>
<dbReference type="Proteomes" id="UP000185728">
    <property type="component" value="Unassembled WGS sequence"/>
</dbReference>
<gene>
    <name evidence="4" type="ORF">SAMN05421766_104571</name>
</gene>
<evidence type="ECO:0000313" key="4">
    <source>
        <dbReference type="EMBL" id="SIS87807.1"/>
    </source>
</evidence>
<keyword evidence="1 2" id="KW-0732">Signal</keyword>
<dbReference type="Pfam" id="PF13899">
    <property type="entry name" value="Thioredoxin_7"/>
    <property type="match status" value="1"/>
</dbReference>
<evidence type="ECO:0000259" key="3">
    <source>
        <dbReference type="PROSITE" id="PS51352"/>
    </source>
</evidence>
<name>A0ABY1KXJ0_9FLAO</name>
<evidence type="ECO:0000256" key="2">
    <source>
        <dbReference type="SAM" id="SignalP"/>
    </source>
</evidence>
<sequence length="143" mass="16298">MKKIILLFFVALATSLSAQDWQEDYTQALALSKADNKKMVLVFAGSDWCAPCIKLDKTIWQSEEFKKFAQNELILYKADFPRKKANQLSAELSAKNKELAEKFNPQGHFPLVVLLSEKEEVLGRTGYLKLSPKEYVAHLKSML</sequence>
<dbReference type="PANTHER" id="PTHR15337:SF11">
    <property type="entry name" value="THIOREDOXIN DOMAIN-CONTAINING PROTEIN"/>
    <property type="match status" value="1"/>
</dbReference>
<dbReference type="EMBL" id="FTOB01000004">
    <property type="protein sequence ID" value="SIS87807.1"/>
    <property type="molecule type" value="Genomic_DNA"/>
</dbReference>
<evidence type="ECO:0000313" key="5">
    <source>
        <dbReference type="Proteomes" id="UP000185728"/>
    </source>
</evidence>
<dbReference type="PROSITE" id="PS51352">
    <property type="entry name" value="THIOREDOXIN_2"/>
    <property type="match status" value="1"/>
</dbReference>
<dbReference type="InterPro" id="IPR013766">
    <property type="entry name" value="Thioredoxin_domain"/>
</dbReference>
<organism evidence="4 5">
    <name type="scientific">Zobellia uliginosa</name>
    <dbReference type="NCBI Taxonomy" id="143224"/>
    <lineage>
        <taxon>Bacteria</taxon>
        <taxon>Pseudomonadati</taxon>
        <taxon>Bacteroidota</taxon>
        <taxon>Flavobacteriia</taxon>
        <taxon>Flavobacteriales</taxon>
        <taxon>Flavobacteriaceae</taxon>
        <taxon>Zobellia</taxon>
    </lineage>
</organism>
<dbReference type="Gene3D" id="3.40.30.10">
    <property type="entry name" value="Glutaredoxin"/>
    <property type="match status" value="1"/>
</dbReference>
<proteinExistence type="predicted"/>
<dbReference type="RefSeq" id="WP_076456053.1">
    <property type="nucleotide sequence ID" value="NZ_FTOB01000004.1"/>
</dbReference>
<dbReference type="InterPro" id="IPR036249">
    <property type="entry name" value="Thioredoxin-like_sf"/>
</dbReference>
<comment type="caution">
    <text evidence="4">The sequence shown here is derived from an EMBL/GenBank/DDBJ whole genome shotgun (WGS) entry which is preliminary data.</text>
</comment>
<reference evidence="4 5" key="1">
    <citation type="submission" date="2017-01" db="EMBL/GenBank/DDBJ databases">
        <authorList>
            <person name="Varghese N."/>
            <person name="Submissions S."/>
        </authorList>
    </citation>
    <scope>NUCLEOTIDE SEQUENCE [LARGE SCALE GENOMIC DNA]</scope>
    <source>
        <strain evidence="4 5">DSM 2061</strain>
    </source>
</reference>